<protein>
    <submittedName>
        <fullName evidence="1">Uncharacterized protein</fullName>
    </submittedName>
</protein>
<dbReference type="AlphaFoldDB" id="A0A3L8PWB5"/>
<dbReference type="OrthoDB" id="9865782at2"/>
<evidence type="ECO:0000313" key="1">
    <source>
        <dbReference type="EMBL" id="RLV58728.1"/>
    </source>
</evidence>
<dbReference type="RefSeq" id="WP_121839972.1">
    <property type="nucleotide sequence ID" value="NZ_ML014807.1"/>
</dbReference>
<keyword evidence="2" id="KW-1185">Reference proteome</keyword>
<comment type="caution">
    <text evidence="1">The sequence shown here is derived from an EMBL/GenBank/DDBJ whole genome shotgun (WGS) entry which is preliminary data.</text>
</comment>
<organism evidence="1 2">
    <name type="scientific">Parashewanella curva</name>
    <dbReference type="NCBI Taxonomy" id="2338552"/>
    <lineage>
        <taxon>Bacteria</taxon>
        <taxon>Pseudomonadati</taxon>
        <taxon>Pseudomonadota</taxon>
        <taxon>Gammaproteobacteria</taxon>
        <taxon>Alteromonadales</taxon>
        <taxon>Shewanellaceae</taxon>
        <taxon>Parashewanella</taxon>
    </lineage>
</organism>
<dbReference type="Proteomes" id="UP000281474">
    <property type="component" value="Unassembled WGS sequence"/>
</dbReference>
<name>A0A3L8PWB5_9GAMM</name>
<evidence type="ECO:0000313" key="2">
    <source>
        <dbReference type="Proteomes" id="UP000281474"/>
    </source>
</evidence>
<accession>A0A3L8PWB5</accession>
<gene>
    <name evidence="1" type="ORF">D5018_15830</name>
</gene>
<reference evidence="1 2" key="1">
    <citation type="submission" date="2018-09" db="EMBL/GenBank/DDBJ databases">
        <title>Phylogeny of the Shewanellaceae, and recommendation for two new genera, Pseudoshewanella and Parashewanella.</title>
        <authorList>
            <person name="Wang G."/>
        </authorList>
    </citation>
    <scope>NUCLEOTIDE SEQUENCE [LARGE SCALE GENOMIC DNA]</scope>
    <source>
        <strain evidence="1 2">C51</strain>
    </source>
</reference>
<dbReference type="EMBL" id="QZEI01000058">
    <property type="protein sequence ID" value="RLV58728.1"/>
    <property type="molecule type" value="Genomic_DNA"/>
</dbReference>
<proteinExistence type="predicted"/>
<sequence length="177" mass="19962">MAVENVHISPRIDSRDTHIDKLPRAILDNGISVAARAEGGICGFMIIPANGVLTVKVEYKDRYFNYSVTFLNREAVSVEPADTRATIFQAIKDFFKNPMKADEDNVTSSELLKEYIVERLKVAREFEVKLLWYEKDNELLTGFNENIGTKFSCGKSGDIEVGNDELVDTASYTKERV</sequence>